<dbReference type="PROSITE" id="PS51898">
    <property type="entry name" value="TYR_RECOMBINASE"/>
    <property type="match status" value="1"/>
</dbReference>
<gene>
    <name evidence="7" type="ORF">KDW_31520</name>
</gene>
<sequence length="377" mass="43381">MGKRANGEGTVYQRKDGRWVATISLDNGQRKYSYFATQKEAVKAIREAHKLRDQGIILAGKDQTVAFFLETWLQDTAQPRLRPKTYIRYRQYVYRQIIPALGNIKLQQLMPQHLQKLYNGELRKGYSPQTVKHVHRVLHRALHDALRWGLVARNVCDAVDAPRVPRKEMQVLNAEQAKHFLYTAQGDPLEALYVLALTTGMRQGELLGLKWEDLSFETKRLQVKRTIARIGKQGFVVDEPKTVKSRRNISLTDLALESLKRHKVRQHELRLKAGADWMEQGWVFCNQRGKPWETGNLLRRSFKPLLNKAGLPDIRFHDLRHSAATLLLTMDVHPKIVQELLGHSNISMTLDTYSHVLPSLQEQAVTRLNSLFTNTGC</sequence>
<evidence type="ECO:0000256" key="2">
    <source>
        <dbReference type="ARBA" id="ARBA00023125"/>
    </source>
</evidence>
<dbReference type="GO" id="GO:0003677">
    <property type="term" value="F:DNA binding"/>
    <property type="evidence" value="ECO:0007669"/>
    <property type="project" value="UniProtKB-UniRule"/>
</dbReference>
<dbReference type="InterPro" id="IPR010998">
    <property type="entry name" value="Integrase_recombinase_N"/>
</dbReference>
<dbReference type="EMBL" id="BKZW01000001">
    <property type="protein sequence ID" value="GER88990.1"/>
    <property type="molecule type" value="Genomic_DNA"/>
</dbReference>
<dbReference type="SUPFAM" id="SSF56349">
    <property type="entry name" value="DNA breaking-rejoining enzymes"/>
    <property type="match status" value="1"/>
</dbReference>
<feature type="domain" description="Core-binding (CB)" evidence="6">
    <location>
        <begin position="63"/>
        <end position="146"/>
    </location>
</feature>
<organism evidence="7 8">
    <name type="scientific">Dictyobacter vulcani</name>
    <dbReference type="NCBI Taxonomy" id="2607529"/>
    <lineage>
        <taxon>Bacteria</taxon>
        <taxon>Bacillati</taxon>
        <taxon>Chloroflexota</taxon>
        <taxon>Ktedonobacteria</taxon>
        <taxon>Ktedonobacterales</taxon>
        <taxon>Dictyobacteraceae</taxon>
        <taxon>Dictyobacter</taxon>
    </lineage>
</organism>
<keyword evidence="8" id="KW-1185">Reference proteome</keyword>
<protein>
    <submittedName>
        <fullName evidence="7">Site-specific integrase</fullName>
    </submittedName>
</protein>
<dbReference type="Pfam" id="PF14659">
    <property type="entry name" value="Phage_int_SAM_3"/>
    <property type="match status" value="1"/>
</dbReference>
<dbReference type="Proteomes" id="UP000326912">
    <property type="component" value="Unassembled WGS sequence"/>
</dbReference>
<evidence type="ECO:0000313" key="8">
    <source>
        <dbReference type="Proteomes" id="UP000326912"/>
    </source>
</evidence>
<dbReference type="Gene3D" id="1.10.150.130">
    <property type="match status" value="1"/>
</dbReference>
<dbReference type="InterPro" id="IPR044068">
    <property type="entry name" value="CB"/>
</dbReference>
<dbReference type="GO" id="GO:0015074">
    <property type="term" value="P:DNA integration"/>
    <property type="evidence" value="ECO:0007669"/>
    <property type="project" value="UniProtKB-KW"/>
</dbReference>
<keyword evidence="3" id="KW-0233">DNA recombination</keyword>
<proteinExistence type="predicted"/>
<dbReference type="PANTHER" id="PTHR30349:SF91">
    <property type="entry name" value="INTA PROTEIN"/>
    <property type="match status" value="1"/>
</dbReference>
<accession>A0A5J4KRC0</accession>
<dbReference type="PANTHER" id="PTHR30349">
    <property type="entry name" value="PHAGE INTEGRASE-RELATED"/>
    <property type="match status" value="1"/>
</dbReference>
<evidence type="ECO:0000256" key="1">
    <source>
        <dbReference type="ARBA" id="ARBA00022908"/>
    </source>
</evidence>
<name>A0A5J4KRC0_9CHLR</name>
<dbReference type="Pfam" id="PF00589">
    <property type="entry name" value="Phage_integrase"/>
    <property type="match status" value="1"/>
</dbReference>
<dbReference type="InterPro" id="IPR011010">
    <property type="entry name" value="DNA_brk_join_enz"/>
</dbReference>
<dbReference type="GO" id="GO:0006310">
    <property type="term" value="P:DNA recombination"/>
    <property type="evidence" value="ECO:0007669"/>
    <property type="project" value="UniProtKB-KW"/>
</dbReference>
<dbReference type="RefSeq" id="WP_151756819.1">
    <property type="nucleotide sequence ID" value="NZ_BKZW01000001.1"/>
</dbReference>
<dbReference type="InterPro" id="IPR050090">
    <property type="entry name" value="Tyrosine_recombinase_XerCD"/>
</dbReference>
<reference evidence="7 8" key="1">
    <citation type="submission" date="2019-10" db="EMBL/GenBank/DDBJ databases">
        <title>Dictyobacter vulcani sp. nov., within the class Ktedonobacteria, isolated from soil of volcanic Mt. Zao.</title>
        <authorList>
            <person name="Zheng Y."/>
            <person name="Wang C.M."/>
            <person name="Sakai Y."/>
            <person name="Abe K."/>
            <person name="Yokota A."/>
            <person name="Yabe S."/>
        </authorList>
    </citation>
    <scope>NUCLEOTIDE SEQUENCE [LARGE SCALE GENOMIC DNA]</scope>
    <source>
        <strain evidence="7 8">W12</strain>
    </source>
</reference>
<evidence type="ECO:0000256" key="3">
    <source>
        <dbReference type="ARBA" id="ARBA00023172"/>
    </source>
</evidence>
<evidence type="ECO:0000259" key="5">
    <source>
        <dbReference type="PROSITE" id="PS51898"/>
    </source>
</evidence>
<evidence type="ECO:0000259" key="6">
    <source>
        <dbReference type="PROSITE" id="PS51900"/>
    </source>
</evidence>
<keyword evidence="2 4" id="KW-0238">DNA-binding</keyword>
<dbReference type="PROSITE" id="PS51900">
    <property type="entry name" value="CB"/>
    <property type="match status" value="1"/>
</dbReference>
<dbReference type="AlphaFoldDB" id="A0A5J4KRC0"/>
<evidence type="ECO:0000256" key="4">
    <source>
        <dbReference type="PROSITE-ProRule" id="PRU01248"/>
    </source>
</evidence>
<comment type="caution">
    <text evidence="7">The sequence shown here is derived from an EMBL/GenBank/DDBJ whole genome shotgun (WGS) entry which is preliminary data.</text>
</comment>
<dbReference type="CDD" id="cd01189">
    <property type="entry name" value="INT_ICEBs1_C_like"/>
    <property type="match status" value="1"/>
</dbReference>
<dbReference type="Gene3D" id="1.10.443.10">
    <property type="entry name" value="Intergrase catalytic core"/>
    <property type="match status" value="1"/>
</dbReference>
<evidence type="ECO:0000313" key="7">
    <source>
        <dbReference type="EMBL" id="GER88990.1"/>
    </source>
</evidence>
<dbReference type="InterPro" id="IPR004107">
    <property type="entry name" value="Integrase_SAM-like_N"/>
</dbReference>
<keyword evidence="1" id="KW-0229">DNA integration</keyword>
<dbReference type="InterPro" id="IPR002104">
    <property type="entry name" value="Integrase_catalytic"/>
</dbReference>
<feature type="domain" description="Tyr recombinase" evidence="5">
    <location>
        <begin position="167"/>
        <end position="366"/>
    </location>
</feature>
<dbReference type="InterPro" id="IPR013762">
    <property type="entry name" value="Integrase-like_cat_sf"/>
</dbReference>